<dbReference type="InParanoid" id="E4ZNX9"/>
<dbReference type="Proteomes" id="UP000002668">
    <property type="component" value="Genome"/>
</dbReference>
<gene>
    <name evidence="2" type="ORF">LEMA_P042490.1</name>
</gene>
<name>E4ZNX9_LEPMJ</name>
<feature type="region of interest" description="Disordered" evidence="1">
    <location>
        <begin position="320"/>
        <end position="404"/>
    </location>
</feature>
<feature type="compositionally biased region" description="Basic and acidic residues" evidence="1">
    <location>
        <begin position="373"/>
        <end position="384"/>
    </location>
</feature>
<proteinExistence type="predicted"/>
<feature type="compositionally biased region" description="Basic residues" evidence="1">
    <location>
        <begin position="340"/>
        <end position="357"/>
    </location>
</feature>
<feature type="compositionally biased region" description="Basic and acidic residues" evidence="1">
    <location>
        <begin position="205"/>
        <end position="218"/>
    </location>
</feature>
<evidence type="ECO:0000313" key="2">
    <source>
        <dbReference type="EMBL" id="CBX93348.1"/>
    </source>
</evidence>
<keyword evidence="3" id="KW-1185">Reference proteome</keyword>
<evidence type="ECO:0000256" key="1">
    <source>
        <dbReference type="SAM" id="MobiDB-lite"/>
    </source>
</evidence>
<protein>
    <submittedName>
        <fullName evidence="2">Predicted protein</fullName>
    </submittedName>
</protein>
<feature type="region of interest" description="Disordered" evidence="1">
    <location>
        <begin position="197"/>
        <end position="218"/>
    </location>
</feature>
<dbReference type="AlphaFoldDB" id="E4ZNX9"/>
<feature type="compositionally biased region" description="Low complexity" evidence="1">
    <location>
        <begin position="278"/>
        <end position="293"/>
    </location>
</feature>
<feature type="compositionally biased region" description="Low complexity" evidence="1">
    <location>
        <begin position="326"/>
        <end position="339"/>
    </location>
</feature>
<accession>E4ZNX9</accession>
<sequence>MTIQYHDYSIPRLFNTTTIQYHDYSIPRLFNTTTIQYHDYSIPRLFNTTTIQYHDYSIPRLFNTTTIQYHDYSIPRLFNTTIWRRSCVSTARGKHGISILSLDPSARSTHALCSDFSFDAWTRYFHTYTRKSSHFNPAHPISAAAYTASGGRLVFSLARCVACAVAWREEDVRAGLGGKARALNVYRGCEMEVDLFPESDTDGSENVKRTQSLEEQEQKLWRADRGVRVGPFGDGGGEDAILARRDSEEWQSVWLDELEKRDSVIAEMSIGDDGPADANPNEPDEQQQQQQVNPSPPASPSRPQHRASIHLSVPVLYTDQEKNTPDSKFSSDSSGTSTTSRRRKGMLRKMRSWLKTKRTQDESSAPTSLQNKMPKDVWRRRSEGLPHGNTESATERARTFPGFP</sequence>
<organism evidence="3">
    <name type="scientific">Leptosphaeria maculans (strain JN3 / isolate v23.1.3 / race Av1-4-5-6-7-8)</name>
    <name type="common">Blackleg fungus</name>
    <name type="synonym">Phoma lingam</name>
    <dbReference type="NCBI Taxonomy" id="985895"/>
    <lineage>
        <taxon>Eukaryota</taxon>
        <taxon>Fungi</taxon>
        <taxon>Dikarya</taxon>
        <taxon>Ascomycota</taxon>
        <taxon>Pezizomycotina</taxon>
        <taxon>Dothideomycetes</taxon>
        <taxon>Pleosporomycetidae</taxon>
        <taxon>Pleosporales</taxon>
        <taxon>Pleosporineae</taxon>
        <taxon>Leptosphaeriaceae</taxon>
        <taxon>Plenodomus</taxon>
        <taxon>Plenodomus lingam/Leptosphaeria maculans species complex</taxon>
    </lineage>
</organism>
<evidence type="ECO:0000313" key="3">
    <source>
        <dbReference type="Proteomes" id="UP000002668"/>
    </source>
</evidence>
<reference evidence="3" key="1">
    <citation type="journal article" date="2011" name="Nat. Commun.">
        <title>Effector diversification within compartments of the Leptosphaeria maculans genome affected by Repeat-Induced Point mutations.</title>
        <authorList>
            <person name="Rouxel T."/>
            <person name="Grandaubert J."/>
            <person name="Hane J.K."/>
            <person name="Hoede C."/>
            <person name="van de Wouw A.P."/>
            <person name="Couloux A."/>
            <person name="Dominguez V."/>
            <person name="Anthouard V."/>
            <person name="Bally P."/>
            <person name="Bourras S."/>
            <person name="Cozijnsen A.J."/>
            <person name="Ciuffetti L.M."/>
            <person name="Degrave A."/>
            <person name="Dilmaghani A."/>
            <person name="Duret L."/>
            <person name="Fudal I."/>
            <person name="Goodwin S.B."/>
            <person name="Gout L."/>
            <person name="Glaser N."/>
            <person name="Linglin J."/>
            <person name="Kema G.H.J."/>
            <person name="Lapalu N."/>
            <person name="Lawrence C.B."/>
            <person name="May K."/>
            <person name="Meyer M."/>
            <person name="Ollivier B."/>
            <person name="Poulain J."/>
            <person name="Schoch C.L."/>
            <person name="Simon A."/>
            <person name="Spatafora J.W."/>
            <person name="Stachowiak A."/>
            <person name="Turgeon B.G."/>
            <person name="Tyler B.M."/>
            <person name="Vincent D."/>
            <person name="Weissenbach J."/>
            <person name="Amselem J."/>
            <person name="Quesneville H."/>
            <person name="Oliver R.P."/>
            <person name="Wincker P."/>
            <person name="Balesdent M.-H."/>
            <person name="Howlett B.J."/>
        </authorList>
    </citation>
    <scope>NUCLEOTIDE SEQUENCE [LARGE SCALE GENOMIC DNA]</scope>
    <source>
        <strain evidence="3">JN3 / isolate v23.1.3 / race Av1-4-5-6-7-8</strain>
    </source>
</reference>
<feature type="compositionally biased region" description="Polar residues" evidence="1">
    <location>
        <begin position="362"/>
        <end position="371"/>
    </location>
</feature>
<dbReference type="EMBL" id="FP929105">
    <property type="protein sequence ID" value="CBX93348.1"/>
    <property type="molecule type" value="Genomic_DNA"/>
</dbReference>
<dbReference type="HOGENOM" id="CLU_681633_0_0_1"/>
<dbReference type="VEuPathDB" id="FungiDB:LEMA_P042490.1"/>
<feature type="region of interest" description="Disordered" evidence="1">
    <location>
        <begin position="269"/>
        <end position="306"/>
    </location>
</feature>